<evidence type="ECO:0000313" key="2">
    <source>
        <dbReference type="EMBL" id="EDO26685.1"/>
    </source>
</evidence>
<dbReference type="AlphaFoldDB" id="A7TBC3"/>
<feature type="region of interest" description="Disordered" evidence="1">
    <location>
        <begin position="193"/>
        <end position="239"/>
    </location>
</feature>
<protein>
    <recommendedName>
        <fullName evidence="4">AsmA-like C-terminal domain-containing protein</fullName>
    </recommendedName>
</protein>
<proteinExistence type="predicted"/>
<keyword evidence="3" id="KW-1185">Reference proteome</keyword>
<sequence>MNAMYKNEGKQKAYFDYAIKANDFDIKRAYNEINMFKEIVTAAENAEGIVSLDYKLKGVLNQNMEPVLPSLEGNGTLSVKQVKMKGFKLLNSVAQKTENDAIKDPDISKVAIKSTIKNNLLTIERFKFKVSGFRLRFEGQSSLDGKLNLKMRVGLPPLGLIGIPIKVTGTKDNPNINLGKKSDDLEETEYVDGVSPLTNPTDSTAVPVPAISKDSVPMPKTNPEEKVKDSVPMPKVPNDSIPKKKAEYFFCC</sequence>
<dbReference type="InParanoid" id="A7TBC3"/>
<dbReference type="Proteomes" id="UP000001593">
    <property type="component" value="Unassembled WGS sequence"/>
</dbReference>
<gene>
    <name evidence="2" type="ORF">NEMVEDRAFT_v1g224818</name>
</gene>
<accession>A7TBC3</accession>
<name>A7TBC3_NEMVE</name>
<evidence type="ECO:0000256" key="1">
    <source>
        <dbReference type="SAM" id="MobiDB-lite"/>
    </source>
</evidence>
<evidence type="ECO:0000313" key="3">
    <source>
        <dbReference type="Proteomes" id="UP000001593"/>
    </source>
</evidence>
<dbReference type="HOGENOM" id="CLU_1103888_0_0_1"/>
<dbReference type="InterPro" id="IPR052894">
    <property type="entry name" value="AsmA-related"/>
</dbReference>
<organism evidence="2 3">
    <name type="scientific">Nematostella vectensis</name>
    <name type="common">Starlet sea anemone</name>
    <dbReference type="NCBI Taxonomy" id="45351"/>
    <lineage>
        <taxon>Eukaryota</taxon>
        <taxon>Metazoa</taxon>
        <taxon>Cnidaria</taxon>
        <taxon>Anthozoa</taxon>
        <taxon>Hexacorallia</taxon>
        <taxon>Actiniaria</taxon>
        <taxon>Edwardsiidae</taxon>
        <taxon>Nematostella</taxon>
    </lineage>
</organism>
<dbReference type="PANTHER" id="PTHR30441:SF8">
    <property type="entry name" value="DUF748 DOMAIN-CONTAINING PROTEIN"/>
    <property type="match status" value="1"/>
</dbReference>
<reference evidence="2 3" key="1">
    <citation type="journal article" date="2007" name="Science">
        <title>Sea anemone genome reveals ancestral eumetazoan gene repertoire and genomic organization.</title>
        <authorList>
            <person name="Putnam N.H."/>
            <person name="Srivastava M."/>
            <person name="Hellsten U."/>
            <person name="Dirks B."/>
            <person name="Chapman J."/>
            <person name="Salamov A."/>
            <person name="Terry A."/>
            <person name="Shapiro H."/>
            <person name="Lindquist E."/>
            <person name="Kapitonov V.V."/>
            <person name="Jurka J."/>
            <person name="Genikhovich G."/>
            <person name="Grigoriev I.V."/>
            <person name="Lucas S.M."/>
            <person name="Steele R.E."/>
            <person name="Finnerty J.R."/>
            <person name="Technau U."/>
            <person name="Martindale M.Q."/>
            <person name="Rokhsar D.S."/>
        </authorList>
    </citation>
    <scope>NUCLEOTIDE SEQUENCE [LARGE SCALE GENOMIC DNA]</scope>
    <source>
        <strain evidence="3">CH2 X CH6</strain>
    </source>
</reference>
<dbReference type="EMBL" id="DS475065">
    <property type="protein sequence ID" value="EDO26685.1"/>
    <property type="molecule type" value="Genomic_DNA"/>
</dbReference>
<evidence type="ECO:0008006" key="4">
    <source>
        <dbReference type="Google" id="ProtNLM"/>
    </source>
</evidence>
<dbReference type="PANTHER" id="PTHR30441">
    <property type="entry name" value="DUF748 DOMAIN-CONTAINING PROTEIN"/>
    <property type="match status" value="1"/>
</dbReference>